<name>A0A316J5T3_9HYPH</name>
<dbReference type="AlphaFoldDB" id="A0A316J5T3"/>
<dbReference type="EMBL" id="QGDB01000031">
    <property type="protein sequence ID" value="PWL16189.1"/>
    <property type="molecule type" value="Genomic_DNA"/>
</dbReference>
<dbReference type="NCBIfam" id="NF033540">
    <property type="entry name" value="transpos_IS701"/>
    <property type="match status" value="1"/>
</dbReference>
<dbReference type="InterPro" id="IPR012337">
    <property type="entry name" value="RNaseH-like_sf"/>
</dbReference>
<dbReference type="Proteomes" id="UP000245865">
    <property type="component" value="Unassembled WGS sequence"/>
</dbReference>
<proteinExistence type="predicted"/>
<accession>A0A316J5T3</accession>
<organism evidence="2 3">
    <name type="scientific">Falsochrobactrum shanghaiense</name>
    <dbReference type="NCBI Taxonomy" id="2201899"/>
    <lineage>
        <taxon>Bacteria</taxon>
        <taxon>Pseudomonadati</taxon>
        <taxon>Pseudomonadota</taxon>
        <taxon>Alphaproteobacteria</taxon>
        <taxon>Hyphomicrobiales</taxon>
        <taxon>Brucellaceae</taxon>
        <taxon>Falsochrobactrum</taxon>
    </lineage>
</organism>
<dbReference type="RefSeq" id="WP_109708178.1">
    <property type="nucleotide sequence ID" value="NZ_QGDB01000031.1"/>
</dbReference>
<keyword evidence="3" id="KW-1185">Reference proteome</keyword>
<sequence length="283" mass="31173">GVGRQYTGSAGKITNCQIGVFASYVSRHGHAFIDRALYLPKAWTDDAGRMARAHVPVNTGFATKPTLALAMIERAIASNVPFSWVAADSIYGVGDIEMALKRAAKGYVLGVNANHPFHSWARPQPVGGTAKDIAEALPEDAWRRLSSGEGTKGPRLHDWVYLDLADLDADDFDATFPGIWTRGLLIRRNIADGDLAFFSTWCPIGTSIETLVRVEGHRWAIEDSFETAKNELGLDHNETRSWHGWHRHVSLVMLAFAMMAAIRHRANATPPKTMRRAGSGTRR</sequence>
<comment type="caution">
    <text evidence="2">The sequence shown here is derived from an EMBL/GenBank/DDBJ whole genome shotgun (WGS) entry which is preliminary data.</text>
</comment>
<dbReference type="PANTHER" id="PTHR33627">
    <property type="entry name" value="TRANSPOSASE"/>
    <property type="match status" value="1"/>
</dbReference>
<evidence type="ECO:0000313" key="3">
    <source>
        <dbReference type="Proteomes" id="UP000245865"/>
    </source>
</evidence>
<evidence type="ECO:0000313" key="2">
    <source>
        <dbReference type="EMBL" id="PWL16189.1"/>
    </source>
</evidence>
<dbReference type="Pfam" id="PF13546">
    <property type="entry name" value="DDE_5"/>
    <property type="match status" value="1"/>
</dbReference>
<dbReference type="SUPFAM" id="SSF53098">
    <property type="entry name" value="Ribonuclease H-like"/>
    <property type="match status" value="1"/>
</dbReference>
<evidence type="ECO:0000259" key="1">
    <source>
        <dbReference type="Pfam" id="PF13546"/>
    </source>
</evidence>
<gene>
    <name evidence="2" type="ORF">DKP76_18875</name>
</gene>
<reference evidence="2 3" key="1">
    <citation type="submission" date="2018-05" db="EMBL/GenBank/DDBJ databases">
        <title>Comparative genomic sequence analysis between strain HN4 and CCM 8460T (Falsochrobactrum ovis) will provide more evidence to prove that HN4 is a new species of Falsochrobactrum.</title>
        <authorList>
            <person name="Lyu W."/>
            <person name="Sun L."/>
            <person name="Yao L."/>
        </authorList>
    </citation>
    <scope>NUCLEOTIDE SEQUENCE [LARGE SCALE GENOMIC DNA]</scope>
    <source>
        <strain evidence="2 3">HN4</strain>
    </source>
</reference>
<feature type="domain" description="Transposase IS701-like DDE" evidence="1">
    <location>
        <begin position="1"/>
        <end position="123"/>
    </location>
</feature>
<dbReference type="InterPro" id="IPR038721">
    <property type="entry name" value="IS701-like_DDE_dom"/>
</dbReference>
<dbReference type="PANTHER" id="PTHR33627:SF1">
    <property type="entry name" value="TRANSPOSASE"/>
    <property type="match status" value="1"/>
</dbReference>
<dbReference type="OrthoDB" id="583339at2"/>
<dbReference type="InterPro" id="IPR039365">
    <property type="entry name" value="IS701-like"/>
</dbReference>
<protein>
    <submittedName>
        <fullName evidence="2">IS701 family transposase</fullName>
    </submittedName>
</protein>
<feature type="non-terminal residue" evidence="2">
    <location>
        <position position="1"/>
    </location>
</feature>